<dbReference type="GO" id="GO:0006355">
    <property type="term" value="P:regulation of DNA-templated transcription"/>
    <property type="evidence" value="ECO:0007669"/>
    <property type="project" value="InterPro"/>
</dbReference>
<dbReference type="CDD" id="cd00092">
    <property type="entry name" value="HTH_CRP"/>
    <property type="match status" value="1"/>
</dbReference>
<dbReference type="InterPro" id="IPR018490">
    <property type="entry name" value="cNMP-bd_dom_sf"/>
</dbReference>
<dbReference type="AlphaFoldDB" id="A0AA37TP55"/>
<dbReference type="PROSITE" id="PS51063">
    <property type="entry name" value="HTH_CRP_2"/>
    <property type="match status" value="1"/>
</dbReference>
<evidence type="ECO:0000313" key="6">
    <source>
        <dbReference type="Proteomes" id="UP001157440"/>
    </source>
</evidence>
<gene>
    <name evidence="5" type="ORF">GCM10007890_49770</name>
</gene>
<sequence>MTAQMQQANRHPFLRKIDSIALFKPSEAEMAALSAMPMQVAQIDAYQDIVREGDRPARSFAVLEGIACTYKSTRAGKRQVMGYHVPGDMPDFQSLYLEVLDISIATVSPCRVGFVQHEAVRALLRQHPRLNEVFWRATLIDAALVREWMLNTGRRDAYARMAHLFCELITRLGAVGLAPDRTFEMPMTQPELADALGITPVHVNRTIRDLKMAGLITLRSRRLTVHDWDGLMSAAEFDPTYLHLRDQDAS</sequence>
<dbReference type="Pfam" id="PF13545">
    <property type="entry name" value="HTH_Crp_2"/>
    <property type="match status" value="1"/>
</dbReference>
<evidence type="ECO:0000256" key="2">
    <source>
        <dbReference type="ARBA" id="ARBA00023125"/>
    </source>
</evidence>
<name>A0AA37TP55_9HYPH</name>
<accession>A0AA37TP55</accession>
<dbReference type="Gene3D" id="1.10.10.10">
    <property type="entry name" value="Winged helix-like DNA-binding domain superfamily/Winged helix DNA-binding domain"/>
    <property type="match status" value="1"/>
</dbReference>
<proteinExistence type="predicted"/>
<keyword evidence="1" id="KW-0805">Transcription regulation</keyword>
<keyword evidence="2" id="KW-0238">DNA-binding</keyword>
<comment type="caution">
    <text evidence="5">The sequence shown here is derived from an EMBL/GenBank/DDBJ whole genome shotgun (WGS) entry which is preliminary data.</text>
</comment>
<dbReference type="SMART" id="SM00419">
    <property type="entry name" value="HTH_CRP"/>
    <property type="match status" value="1"/>
</dbReference>
<keyword evidence="3" id="KW-0804">Transcription</keyword>
<feature type="domain" description="HTH crp-type" evidence="4">
    <location>
        <begin position="155"/>
        <end position="229"/>
    </location>
</feature>
<dbReference type="Gene3D" id="2.60.120.10">
    <property type="entry name" value="Jelly Rolls"/>
    <property type="match status" value="1"/>
</dbReference>
<evidence type="ECO:0000256" key="3">
    <source>
        <dbReference type="ARBA" id="ARBA00023163"/>
    </source>
</evidence>
<dbReference type="EMBL" id="BSPL01000023">
    <property type="protein sequence ID" value="GLS72962.1"/>
    <property type="molecule type" value="Genomic_DNA"/>
</dbReference>
<organism evidence="5 6">
    <name type="scientific">Methylobacterium tardum</name>
    <dbReference type="NCBI Taxonomy" id="374432"/>
    <lineage>
        <taxon>Bacteria</taxon>
        <taxon>Pseudomonadati</taxon>
        <taxon>Pseudomonadota</taxon>
        <taxon>Alphaproteobacteria</taxon>
        <taxon>Hyphomicrobiales</taxon>
        <taxon>Methylobacteriaceae</taxon>
        <taxon>Methylobacterium</taxon>
    </lineage>
</organism>
<dbReference type="InterPro" id="IPR012318">
    <property type="entry name" value="HTH_CRP"/>
</dbReference>
<dbReference type="Pfam" id="PF00027">
    <property type="entry name" value="cNMP_binding"/>
    <property type="match status" value="1"/>
</dbReference>
<dbReference type="InterPro" id="IPR036388">
    <property type="entry name" value="WH-like_DNA-bd_sf"/>
</dbReference>
<reference evidence="6" key="1">
    <citation type="journal article" date="2019" name="Int. J. Syst. Evol. Microbiol.">
        <title>The Global Catalogue of Microorganisms (GCM) 10K type strain sequencing project: providing services to taxonomists for standard genome sequencing and annotation.</title>
        <authorList>
            <consortium name="The Broad Institute Genomics Platform"/>
            <consortium name="The Broad Institute Genome Sequencing Center for Infectious Disease"/>
            <person name="Wu L."/>
            <person name="Ma J."/>
        </authorList>
    </citation>
    <scope>NUCLEOTIDE SEQUENCE [LARGE SCALE GENOMIC DNA]</scope>
    <source>
        <strain evidence="6">NBRC 103632</strain>
    </source>
</reference>
<dbReference type="GO" id="GO:0003677">
    <property type="term" value="F:DNA binding"/>
    <property type="evidence" value="ECO:0007669"/>
    <property type="project" value="UniProtKB-KW"/>
</dbReference>
<keyword evidence="6" id="KW-1185">Reference proteome</keyword>
<dbReference type="InterPro" id="IPR014710">
    <property type="entry name" value="RmlC-like_jellyroll"/>
</dbReference>
<protein>
    <submittedName>
        <fullName evidence="5">Crp/Fnr family transcriptional regulator</fullName>
    </submittedName>
</protein>
<evidence type="ECO:0000259" key="4">
    <source>
        <dbReference type="PROSITE" id="PS51063"/>
    </source>
</evidence>
<dbReference type="InterPro" id="IPR000595">
    <property type="entry name" value="cNMP-bd_dom"/>
</dbReference>
<evidence type="ECO:0000313" key="5">
    <source>
        <dbReference type="EMBL" id="GLS72962.1"/>
    </source>
</evidence>
<dbReference type="SUPFAM" id="SSF46785">
    <property type="entry name" value="Winged helix' DNA-binding domain"/>
    <property type="match status" value="1"/>
</dbReference>
<dbReference type="InterPro" id="IPR036390">
    <property type="entry name" value="WH_DNA-bd_sf"/>
</dbReference>
<dbReference type="CDD" id="cd00038">
    <property type="entry name" value="CAP_ED"/>
    <property type="match status" value="1"/>
</dbReference>
<dbReference type="SUPFAM" id="SSF51206">
    <property type="entry name" value="cAMP-binding domain-like"/>
    <property type="match status" value="1"/>
</dbReference>
<evidence type="ECO:0000256" key="1">
    <source>
        <dbReference type="ARBA" id="ARBA00023015"/>
    </source>
</evidence>
<dbReference type="Proteomes" id="UP001157440">
    <property type="component" value="Unassembled WGS sequence"/>
</dbReference>